<evidence type="ECO:0000259" key="7">
    <source>
        <dbReference type="PROSITE" id="PS50304"/>
    </source>
</evidence>
<organism evidence="9 10">
    <name type="scientific">Chelonoidis abingdonii</name>
    <name type="common">Abingdon island giant tortoise</name>
    <name type="synonym">Testudo abingdonii</name>
    <dbReference type="NCBI Taxonomy" id="106734"/>
    <lineage>
        <taxon>Eukaryota</taxon>
        <taxon>Metazoa</taxon>
        <taxon>Chordata</taxon>
        <taxon>Craniata</taxon>
        <taxon>Vertebrata</taxon>
        <taxon>Euteleostomi</taxon>
        <taxon>Archelosauria</taxon>
        <taxon>Testudinata</taxon>
        <taxon>Testudines</taxon>
        <taxon>Cryptodira</taxon>
        <taxon>Durocryptodira</taxon>
        <taxon>Testudinoidea</taxon>
        <taxon>Testudinidae</taxon>
        <taxon>Chelonoidis</taxon>
    </lineage>
</organism>
<dbReference type="PROSITE" id="PS50304">
    <property type="entry name" value="TUDOR"/>
    <property type="match status" value="1"/>
</dbReference>
<dbReference type="GO" id="GO:0141006">
    <property type="term" value="P:transposable element silencing by piRNA-mediated heterochromatin formation"/>
    <property type="evidence" value="ECO:0007669"/>
    <property type="project" value="Ensembl"/>
</dbReference>
<dbReference type="GO" id="GO:0007141">
    <property type="term" value="P:male meiosis I"/>
    <property type="evidence" value="ECO:0007669"/>
    <property type="project" value="Ensembl"/>
</dbReference>
<keyword evidence="4" id="KW-0347">Helicase</keyword>
<dbReference type="GO" id="GO:0034587">
    <property type="term" value="P:piRNA processing"/>
    <property type="evidence" value="ECO:0007669"/>
    <property type="project" value="Ensembl"/>
</dbReference>
<comment type="subunit">
    <text evidence="6">Interacts with piRNA-associated proteins PIWIL1 and PIWIL4.</text>
</comment>
<evidence type="ECO:0000313" key="9">
    <source>
        <dbReference type="Ensembl" id="ENSCABP00000030038.1"/>
    </source>
</evidence>
<dbReference type="PANTHER" id="PTHR18934:SF113">
    <property type="entry name" value="ATP-DEPENDENT RNA HELICASE TDRD9"/>
    <property type="match status" value="1"/>
</dbReference>
<dbReference type="GO" id="GO:0009566">
    <property type="term" value="P:fertilization"/>
    <property type="evidence" value="ECO:0007669"/>
    <property type="project" value="Ensembl"/>
</dbReference>
<dbReference type="EC" id="3.6.4.13" evidence="1"/>
<dbReference type="InterPro" id="IPR035437">
    <property type="entry name" value="SNase_OB-fold_sf"/>
</dbReference>
<keyword evidence="3" id="KW-0378">Hydrolase</keyword>
<dbReference type="Pfam" id="PF00567">
    <property type="entry name" value="TUDOR"/>
    <property type="match status" value="1"/>
</dbReference>
<dbReference type="FunFam" id="2.30.30.140:FF:000073">
    <property type="entry name" value="ATP-dependent RNA helicase TDRD9"/>
    <property type="match status" value="1"/>
</dbReference>
<dbReference type="GeneTree" id="ENSGT00940000157035"/>
<dbReference type="InterPro" id="IPR047384">
    <property type="entry name" value="Tudor_TDRD9"/>
</dbReference>
<dbReference type="InterPro" id="IPR027417">
    <property type="entry name" value="P-loop_NTPase"/>
</dbReference>
<dbReference type="PROSITE" id="PS51194">
    <property type="entry name" value="HELICASE_CTER"/>
    <property type="match status" value="1"/>
</dbReference>
<dbReference type="SUPFAM" id="SSF63748">
    <property type="entry name" value="Tudor/PWWP/MBT"/>
    <property type="match status" value="1"/>
</dbReference>
<dbReference type="FunFam" id="2.40.50.90:FF:000016">
    <property type="entry name" value="Tudor domain containing 9"/>
    <property type="match status" value="1"/>
</dbReference>
<dbReference type="Ensembl" id="ENSCABT00000032916.1">
    <property type="protein sequence ID" value="ENSCABP00000030038.1"/>
    <property type="gene ID" value="ENSCABG00000022014.1"/>
</dbReference>
<dbReference type="GO" id="GO:0141196">
    <property type="term" value="P:transposable element silencing by piRNA-mediated DNA methylation"/>
    <property type="evidence" value="ECO:0007669"/>
    <property type="project" value="Ensembl"/>
</dbReference>
<evidence type="ECO:0000313" key="10">
    <source>
        <dbReference type="Proteomes" id="UP000694404"/>
    </source>
</evidence>
<proteinExistence type="predicted"/>
<feature type="domain" description="Tudor" evidence="7">
    <location>
        <begin position="627"/>
        <end position="687"/>
    </location>
</feature>
<sequence>MSATINCKEFADYFVLPIRNKLYPAYVFEVEGKPYAIEEYYLNDLRHISHIRVSPQIFDQPMIDKEMYEVAVSLIQLFDELEMKETVYSPLGLAEMNYMHELLTSMIHKRLQVYLLHSSVTLEEQNNVFLTPVPGYRKIILSTNMAESSVTVPDVKYVIDFCLTRTLVCDEDTNYQSLRLCWASKTSCNQRKGRAGRVSKGYCYRLIHKDFWTNCIPENAVPEMLRCPLGSTVLKVKLLDMGEPRALLATALSPPSIGDIERTILQLKEMGALAISAHPEENPYDGELTFLGRVLAQLPVDQQLGKLIVLGHVFGCLEECLIIAAALSLKNFFAMPFRQHLDGYRNKMIFSGNSKSDCIALVGAFKVIMFSRFESVYPYLELKFQVAELFEELKNRVQSFNMYINTQPPVMDQEYIYKQRFILQVVMAGAFYPNYFTFGQCDEEIAVKELAGGDSKTVVMLKNVPPYGFLYYKQLQSVFRQCGQVKSIVYDGTKAFVEFSRNPAERFKTLPSVYMALKMFQLRIPLELSVHPPEMIEGIMEGVTFTGLRHTRVNVDFQKQIVEPVQTSFGALEQSQTITSLPLSICVTEVVEVGHFWGYRIDEKNMIALKRLTAEINHLDLMPLPVRPYPDLVCLAQFTDFENKRYHRVQILYVSGDSAEVFFVDYGNRSRVCLNLLKEIPNYLRELPFQALEFKICKMRPSAKSLVCGEQWSYGASQRFASLVNDCALIVKVYSVVHSVLHVDVYRYSGMKEVNIRDVLIEEGYAELAEESYESKQSNELKELYSKQVENEENASLTPKKTKQEEKRLIEMLLNHFSANKFGTPNCKVTSEMVSFLYEAIKT</sequence>
<evidence type="ECO:0000256" key="1">
    <source>
        <dbReference type="ARBA" id="ARBA00012552"/>
    </source>
</evidence>
<evidence type="ECO:0000259" key="8">
    <source>
        <dbReference type="PROSITE" id="PS51194"/>
    </source>
</evidence>
<dbReference type="GO" id="GO:0005634">
    <property type="term" value="C:nucleus"/>
    <property type="evidence" value="ECO:0007669"/>
    <property type="project" value="Ensembl"/>
</dbReference>
<dbReference type="Pfam" id="PF00271">
    <property type="entry name" value="Helicase_C"/>
    <property type="match status" value="1"/>
</dbReference>
<name>A0A8C0JCI7_CHEAB</name>
<reference evidence="9" key="2">
    <citation type="submission" date="2025-09" db="UniProtKB">
        <authorList>
            <consortium name="Ensembl"/>
        </authorList>
    </citation>
    <scope>IDENTIFICATION</scope>
</reference>
<protein>
    <recommendedName>
        <fullName evidence="1">RNA helicase</fullName>
        <ecNumber evidence="1">3.6.4.13</ecNumber>
    </recommendedName>
</protein>
<dbReference type="InterPro" id="IPR007502">
    <property type="entry name" value="Helicase-assoc_dom"/>
</dbReference>
<keyword evidence="2" id="KW-0963">Cytoplasm</keyword>
<dbReference type="CDD" id="cd20431">
    <property type="entry name" value="Tudor_TDRD9"/>
    <property type="match status" value="1"/>
</dbReference>
<dbReference type="GO" id="GO:0003723">
    <property type="term" value="F:RNA binding"/>
    <property type="evidence" value="ECO:0007669"/>
    <property type="project" value="TreeGrafter"/>
</dbReference>
<dbReference type="SMART" id="SM00490">
    <property type="entry name" value="HELICc"/>
    <property type="match status" value="1"/>
</dbReference>
<evidence type="ECO:0000256" key="4">
    <source>
        <dbReference type="ARBA" id="ARBA00022806"/>
    </source>
</evidence>
<reference evidence="9" key="1">
    <citation type="submission" date="2025-08" db="UniProtKB">
        <authorList>
            <consortium name="Ensembl"/>
        </authorList>
    </citation>
    <scope>IDENTIFICATION</scope>
</reference>
<dbReference type="SUPFAM" id="SSF52540">
    <property type="entry name" value="P-loop containing nucleoside triphosphate hydrolases"/>
    <property type="match status" value="1"/>
</dbReference>
<dbReference type="Pfam" id="PF21010">
    <property type="entry name" value="HA2_C"/>
    <property type="match status" value="1"/>
</dbReference>
<dbReference type="Gene3D" id="2.40.50.90">
    <property type="match status" value="1"/>
</dbReference>
<dbReference type="FunFam" id="3.40.50.300:FF:000946">
    <property type="entry name" value="putative ATP-dependent RNA helicase TDRD9"/>
    <property type="match status" value="1"/>
</dbReference>
<dbReference type="SMART" id="SM00847">
    <property type="entry name" value="HA2"/>
    <property type="match status" value="1"/>
</dbReference>
<feature type="domain" description="Helicase C-terminal" evidence="8">
    <location>
        <begin position="73"/>
        <end position="242"/>
    </location>
</feature>
<comment type="catalytic activity">
    <reaction evidence="5">
        <text>ATP + H2O = ADP + phosphate + H(+)</text>
        <dbReference type="Rhea" id="RHEA:13065"/>
        <dbReference type="ChEBI" id="CHEBI:15377"/>
        <dbReference type="ChEBI" id="CHEBI:15378"/>
        <dbReference type="ChEBI" id="CHEBI:30616"/>
        <dbReference type="ChEBI" id="CHEBI:43474"/>
        <dbReference type="ChEBI" id="CHEBI:456216"/>
        <dbReference type="EC" id="3.6.4.13"/>
    </reaction>
</comment>
<dbReference type="OMA" id="QRSAYCS"/>
<dbReference type="AlphaFoldDB" id="A0A8C0JCI7"/>
<evidence type="ECO:0000256" key="6">
    <source>
        <dbReference type="ARBA" id="ARBA00062441"/>
    </source>
</evidence>
<dbReference type="InterPro" id="IPR001650">
    <property type="entry name" value="Helicase_C-like"/>
</dbReference>
<accession>A0A8C0JCI7</accession>
<dbReference type="GO" id="GO:0007283">
    <property type="term" value="P:spermatogenesis"/>
    <property type="evidence" value="ECO:0007669"/>
    <property type="project" value="Ensembl"/>
</dbReference>
<keyword evidence="10" id="KW-1185">Reference proteome</keyword>
<dbReference type="GO" id="GO:0003724">
    <property type="term" value="F:RNA helicase activity"/>
    <property type="evidence" value="ECO:0007669"/>
    <property type="project" value="UniProtKB-EC"/>
</dbReference>
<keyword evidence="4" id="KW-0067">ATP-binding</keyword>
<evidence type="ECO:0000256" key="2">
    <source>
        <dbReference type="ARBA" id="ARBA00022490"/>
    </source>
</evidence>
<dbReference type="CDD" id="cd18791">
    <property type="entry name" value="SF2_C_RHA"/>
    <property type="match status" value="1"/>
</dbReference>
<keyword evidence="4" id="KW-0547">Nucleotide-binding</keyword>
<dbReference type="FunFam" id="1.20.120.1080:FF:000012">
    <property type="entry name" value="putative ATP-dependent RNA helicase TDRD9"/>
    <property type="match status" value="1"/>
</dbReference>
<dbReference type="GO" id="GO:0016887">
    <property type="term" value="F:ATP hydrolysis activity"/>
    <property type="evidence" value="ECO:0007669"/>
    <property type="project" value="Ensembl"/>
</dbReference>
<dbReference type="Proteomes" id="UP000694404">
    <property type="component" value="Unplaced"/>
</dbReference>
<evidence type="ECO:0000256" key="3">
    <source>
        <dbReference type="ARBA" id="ARBA00022801"/>
    </source>
</evidence>
<dbReference type="InterPro" id="IPR002999">
    <property type="entry name" value="Tudor"/>
</dbReference>
<dbReference type="SMART" id="SM00333">
    <property type="entry name" value="TUDOR"/>
    <property type="match status" value="1"/>
</dbReference>
<dbReference type="Gene3D" id="1.20.120.1080">
    <property type="match status" value="1"/>
</dbReference>
<dbReference type="GO" id="GO:0071547">
    <property type="term" value="C:piP-body"/>
    <property type="evidence" value="ECO:0007669"/>
    <property type="project" value="Ensembl"/>
</dbReference>
<dbReference type="Gene3D" id="3.40.50.300">
    <property type="entry name" value="P-loop containing nucleotide triphosphate hydrolases"/>
    <property type="match status" value="1"/>
</dbReference>
<dbReference type="Gene3D" id="2.30.30.140">
    <property type="match status" value="1"/>
</dbReference>
<dbReference type="PANTHER" id="PTHR18934">
    <property type="entry name" value="ATP-DEPENDENT RNA HELICASE"/>
    <property type="match status" value="1"/>
</dbReference>
<evidence type="ECO:0000256" key="5">
    <source>
        <dbReference type="ARBA" id="ARBA00047984"/>
    </source>
</evidence>
<gene>
    <name evidence="9" type="primary">TDRD9</name>
</gene>